<feature type="compositionally biased region" description="Gly residues" evidence="1">
    <location>
        <begin position="479"/>
        <end position="498"/>
    </location>
</feature>
<dbReference type="PANTHER" id="PTHR12460:SF38">
    <property type="entry name" value="KINETOPLAST-ASSOCIATED PROTEIN-LIKE PROTEIN"/>
    <property type="match status" value="1"/>
</dbReference>
<feature type="region of interest" description="Disordered" evidence="1">
    <location>
        <begin position="460"/>
        <end position="554"/>
    </location>
</feature>
<evidence type="ECO:0000313" key="3">
    <source>
        <dbReference type="EMBL" id="QJH97637.1"/>
    </source>
</evidence>
<feature type="compositionally biased region" description="Gly residues" evidence="1">
    <location>
        <begin position="509"/>
        <end position="534"/>
    </location>
</feature>
<evidence type="ECO:0000256" key="1">
    <source>
        <dbReference type="SAM" id="MobiDB-lite"/>
    </source>
</evidence>
<dbReference type="EMBL" id="MT141496">
    <property type="protein sequence ID" value="QJA63406.1"/>
    <property type="molecule type" value="Genomic_DNA"/>
</dbReference>
<accession>A0A6M3J0A5</accession>
<organism evidence="2">
    <name type="scientific">viral metagenome</name>
    <dbReference type="NCBI Taxonomy" id="1070528"/>
    <lineage>
        <taxon>unclassified sequences</taxon>
        <taxon>metagenomes</taxon>
        <taxon>organismal metagenomes</taxon>
    </lineage>
</organism>
<reference evidence="2" key="1">
    <citation type="submission" date="2020-03" db="EMBL/GenBank/DDBJ databases">
        <title>The deep terrestrial virosphere.</title>
        <authorList>
            <person name="Holmfeldt K."/>
            <person name="Nilsson E."/>
            <person name="Simone D."/>
            <person name="Lopez-Fernandez M."/>
            <person name="Wu X."/>
            <person name="de Brujin I."/>
            <person name="Lundin D."/>
            <person name="Andersson A."/>
            <person name="Bertilsson S."/>
            <person name="Dopson M."/>
        </authorList>
    </citation>
    <scope>NUCLEOTIDE SEQUENCE</scope>
    <source>
        <strain evidence="2">MM415B00628</strain>
        <strain evidence="3">TM448B01052</strain>
    </source>
</reference>
<protein>
    <submittedName>
        <fullName evidence="2">Uncharacterized protein</fullName>
    </submittedName>
</protein>
<dbReference type="EMBL" id="MT144695">
    <property type="protein sequence ID" value="QJH97637.1"/>
    <property type="molecule type" value="Genomic_DNA"/>
</dbReference>
<feature type="region of interest" description="Disordered" evidence="1">
    <location>
        <begin position="707"/>
        <end position="750"/>
    </location>
</feature>
<evidence type="ECO:0000313" key="2">
    <source>
        <dbReference type="EMBL" id="QJA63406.1"/>
    </source>
</evidence>
<dbReference type="PANTHER" id="PTHR12460">
    <property type="entry name" value="CYCLIN-DEPENDENT KINASE INHIBITOR-RELATED PROTEIN"/>
    <property type="match status" value="1"/>
</dbReference>
<gene>
    <name evidence="2" type="ORF">MM415B00628_0024</name>
    <name evidence="3" type="ORF">TM448B01052_0003</name>
</gene>
<sequence>MPYVESQIEGDRLSSLGFRANERTFDLPNENPVILESPDQNWTPDQVEQIIPEKGLDFNKLTIDNFEVNQYIKGGATGYDSGTGWWIGRDSDGTAKMFFGNSSGNKVTWDGTTLSVSGTLTAGSIHIPDQDTTTNSFHVDTTGAGWVGATETNRATAPMKWTAAGALIATNITATGTINATAGYFTNGMTIGDGTTNGQITFNHTDTAGDSYIASGKSDFTNVDTGFILGIDDSDSDKAKFYIGSSTNYLNWDGSALVLNAGVFNTGSLTNALTLGDGSTNSGRLTLSHADGYGDTYINAGKTDFTTTDAGFILGYDDSDSDKIKFYLGDNTNYISWDGTTLTVTGGVAVGNIDIPDTSTADSFHVDNAGNAWWGTNVATGYATAPAYVLKDGSAKFSTLAVSGTGMSFEDIYGDGSDGNVTISAPTTLTSDMFYDDLVVNNTLSTDGYRIFVAGTLSGSGTVENNAPDDAGDGANGTVVGGGGQDLGGVGGTAGTGASGNSLPAGVSGQTGGGGGNGRTSSGTGGSGIAGTAGGSTNRTINTSNGATGGTGGQGGIAGSTGGAAGAGGAGGTSGTAILNQIRNYISAYLLSDFIGGVNNFNVCNLSGGSGGGGGGDGGTSPCSSGAGGGGGGSGGGGGIVWIASRLITFTGSIEAKGADGGNGGNGTDSEAGGYVGGGGAGGATGSGGGGGDIIIITSSTSATYSTDVSGGSAGGTAGTGGLGSGGGGGGQSGGAGNTGTSGSVITLTI</sequence>
<name>A0A6M3J0A5_9ZZZZ</name>
<proteinExistence type="predicted"/>
<feature type="compositionally biased region" description="Low complexity" evidence="1">
    <location>
        <begin position="535"/>
        <end position="546"/>
    </location>
</feature>
<feature type="compositionally biased region" description="Gly residues" evidence="1">
    <location>
        <begin position="712"/>
        <end position="740"/>
    </location>
</feature>
<dbReference type="AlphaFoldDB" id="A0A6M3J0A5"/>